<evidence type="ECO:0000259" key="2">
    <source>
        <dbReference type="Pfam" id="PF00857"/>
    </source>
</evidence>
<evidence type="ECO:0000313" key="4">
    <source>
        <dbReference type="Proteomes" id="UP000006633"/>
    </source>
</evidence>
<dbReference type="OrthoDB" id="9811489at2"/>
<accession>D7A0S5</accession>
<dbReference type="InterPro" id="IPR000868">
    <property type="entry name" value="Isochorismatase-like_dom"/>
</dbReference>
<sequence>MDGGAGGDTGCRGRAVHLCLDMQRLFSPGGPWPTPWMVNSLPNIAAVAERFAGRTVFTRFIPARDPGTEIGTWRDYYRRWSALTLERLDPSLLELVDELKPLARFARVVDKRRFSAFSAPRLAEVLNGHGAETLIVTGAETDMCVLASVMDAVDRGYRVVVVEDAVCSSSDEGHEAALTLYRTRFAQQIETLTTQALLERAEARAL</sequence>
<organism evidence="3 4">
    <name type="scientific">Ancylobacter novellus (strain ATCC 8093 / DSM 506 / JCM 20403 / CCM 1077 / IAM 12100 / NBRC 12443 / NCIMB 10456)</name>
    <name type="common">Starkeya novella</name>
    <dbReference type="NCBI Taxonomy" id="639283"/>
    <lineage>
        <taxon>Bacteria</taxon>
        <taxon>Pseudomonadati</taxon>
        <taxon>Pseudomonadota</taxon>
        <taxon>Alphaproteobacteria</taxon>
        <taxon>Hyphomicrobiales</taxon>
        <taxon>Xanthobacteraceae</taxon>
        <taxon>Ancylobacter</taxon>
    </lineage>
</organism>
<feature type="domain" description="Isochorismatase-like" evidence="2">
    <location>
        <begin position="16"/>
        <end position="191"/>
    </location>
</feature>
<dbReference type="eggNOG" id="COG1335">
    <property type="taxonomic scope" value="Bacteria"/>
</dbReference>
<dbReference type="AlphaFoldDB" id="D7A0S5"/>
<dbReference type="Gene3D" id="3.40.50.850">
    <property type="entry name" value="Isochorismatase-like"/>
    <property type="match status" value="1"/>
</dbReference>
<dbReference type="SUPFAM" id="SSF52499">
    <property type="entry name" value="Isochorismatase-like hydrolases"/>
    <property type="match status" value="1"/>
</dbReference>
<protein>
    <submittedName>
        <fullName evidence="3">Isochorismatase hydrolase</fullName>
    </submittedName>
</protein>
<dbReference type="EMBL" id="CP002026">
    <property type="protein sequence ID" value="ADH91396.1"/>
    <property type="molecule type" value="Genomic_DNA"/>
</dbReference>
<dbReference type="Proteomes" id="UP000006633">
    <property type="component" value="Chromosome"/>
</dbReference>
<keyword evidence="1 3" id="KW-0378">Hydrolase</keyword>
<dbReference type="PANTHER" id="PTHR43540:SF6">
    <property type="entry name" value="ISOCHORISMATASE-LIKE DOMAIN-CONTAINING PROTEIN"/>
    <property type="match status" value="1"/>
</dbReference>
<dbReference type="PANTHER" id="PTHR43540">
    <property type="entry name" value="PEROXYUREIDOACRYLATE/UREIDOACRYLATE AMIDOHYDROLASE-RELATED"/>
    <property type="match status" value="1"/>
</dbReference>
<keyword evidence="4" id="KW-1185">Reference proteome</keyword>
<dbReference type="KEGG" id="sno:Snov_4126"/>
<dbReference type="RefSeq" id="WP_013168897.1">
    <property type="nucleotide sequence ID" value="NC_014217.1"/>
</dbReference>
<dbReference type="CDD" id="cd00431">
    <property type="entry name" value="cysteine_hydrolases"/>
    <property type="match status" value="1"/>
</dbReference>
<dbReference type="InterPro" id="IPR050272">
    <property type="entry name" value="Isochorismatase-like_hydrls"/>
</dbReference>
<dbReference type="InterPro" id="IPR036380">
    <property type="entry name" value="Isochorismatase-like_sf"/>
</dbReference>
<name>D7A0S5_ANCN5</name>
<gene>
    <name evidence="3" type="ordered locus">Snov_4126</name>
</gene>
<reference evidence="3 4" key="1">
    <citation type="journal article" date="2012" name="Stand. Genomic Sci.">
        <title>Complete genome sequence of the facultatively chemolithoautotrophic and methylotrophic alpha Proteobacterium Starkeya novella type strain (ATCC 8093(T)).</title>
        <authorList>
            <person name="Kappler U."/>
            <person name="Davenport K."/>
            <person name="Beatson S."/>
            <person name="Lucas S."/>
            <person name="Lapidus A."/>
            <person name="Copeland A."/>
            <person name="Berry K.W."/>
            <person name="Glavina Del Rio T."/>
            <person name="Hammon N."/>
            <person name="Dalin E."/>
            <person name="Tice H."/>
            <person name="Pitluck S."/>
            <person name="Richardson P."/>
            <person name="Bruce D."/>
            <person name="Goodwin L.A."/>
            <person name="Han C."/>
            <person name="Tapia R."/>
            <person name="Detter J.C."/>
            <person name="Chang Y.J."/>
            <person name="Jeffries C.D."/>
            <person name="Land M."/>
            <person name="Hauser L."/>
            <person name="Kyrpides N.C."/>
            <person name="Goker M."/>
            <person name="Ivanova N."/>
            <person name="Klenk H.P."/>
            <person name="Woyke T."/>
        </authorList>
    </citation>
    <scope>NUCLEOTIDE SEQUENCE [LARGE SCALE GENOMIC DNA]</scope>
    <source>
        <strain evidence="4">ATCC 8093 / DSM 506 / JCM 20403 / CCM 1077 / IAM 12100 / NBRC 12443 / NCIMB 10456</strain>
    </source>
</reference>
<dbReference type="Pfam" id="PF00857">
    <property type="entry name" value="Isochorismatase"/>
    <property type="match status" value="1"/>
</dbReference>
<proteinExistence type="predicted"/>
<dbReference type="HOGENOM" id="CLU_091983_0_0_5"/>
<dbReference type="STRING" id="639283.Snov_4126"/>
<dbReference type="GO" id="GO:0016787">
    <property type="term" value="F:hydrolase activity"/>
    <property type="evidence" value="ECO:0007669"/>
    <property type="project" value="UniProtKB-KW"/>
</dbReference>
<evidence type="ECO:0000313" key="3">
    <source>
        <dbReference type="EMBL" id="ADH91396.1"/>
    </source>
</evidence>
<evidence type="ECO:0000256" key="1">
    <source>
        <dbReference type="ARBA" id="ARBA00022801"/>
    </source>
</evidence>